<reference evidence="1 2" key="1">
    <citation type="submission" date="2019-09" db="EMBL/GenBank/DDBJ databases">
        <title>The hologenome of the rock-dwelling lichen Lasallia pustulata.</title>
        <authorList>
            <person name="Greshake Tzovaras B."/>
            <person name="Segers F."/>
            <person name="Bicker A."/>
            <person name="Dal Grande F."/>
            <person name="Otte J."/>
            <person name="Hankeln T."/>
            <person name="Schmitt I."/>
            <person name="Ebersberger I."/>
        </authorList>
    </citation>
    <scope>NUCLEOTIDE SEQUENCE [LARGE SCALE GENOMIC DNA]</scope>
    <source>
        <strain evidence="1">A1-1</strain>
    </source>
</reference>
<sequence length="124" mass="13757">MSVSSRSRGKFPDETEASSVDNASIPFFYPQNPHQKTIREVPGSRWIDADEALSLPAPVFTRPVDAHHPLIPKWPAIASDIISLLSNESISWVGVELFSRCQDENELLLTILITIEDLTALSVD</sequence>
<protein>
    <submittedName>
        <fullName evidence="1">Uncharacterized protein</fullName>
    </submittedName>
</protein>
<evidence type="ECO:0000313" key="2">
    <source>
        <dbReference type="Proteomes" id="UP000324767"/>
    </source>
</evidence>
<dbReference type="EMBL" id="VXIT01000006">
    <property type="protein sequence ID" value="KAA6412263.1"/>
    <property type="molecule type" value="Genomic_DNA"/>
</dbReference>
<dbReference type="AlphaFoldDB" id="A0A5M8PRV0"/>
<accession>A0A5M8PRV0</accession>
<gene>
    <name evidence="1" type="ORF">FRX48_04415</name>
</gene>
<evidence type="ECO:0000313" key="1">
    <source>
        <dbReference type="EMBL" id="KAA6412263.1"/>
    </source>
</evidence>
<comment type="caution">
    <text evidence="1">The sequence shown here is derived from an EMBL/GenBank/DDBJ whole genome shotgun (WGS) entry which is preliminary data.</text>
</comment>
<dbReference type="Proteomes" id="UP000324767">
    <property type="component" value="Unassembled WGS sequence"/>
</dbReference>
<proteinExistence type="predicted"/>
<organism evidence="1 2">
    <name type="scientific">Lasallia pustulata</name>
    <dbReference type="NCBI Taxonomy" id="136370"/>
    <lineage>
        <taxon>Eukaryota</taxon>
        <taxon>Fungi</taxon>
        <taxon>Dikarya</taxon>
        <taxon>Ascomycota</taxon>
        <taxon>Pezizomycotina</taxon>
        <taxon>Lecanoromycetes</taxon>
        <taxon>OSLEUM clade</taxon>
        <taxon>Umbilicariomycetidae</taxon>
        <taxon>Umbilicariales</taxon>
        <taxon>Umbilicariaceae</taxon>
        <taxon>Lasallia</taxon>
    </lineage>
</organism>
<name>A0A5M8PRV0_9LECA</name>